<feature type="transmembrane region" description="Helical" evidence="7">
    <location>
        <begin position="104"/>
        <end position="128"/>
    </location>
</feature>
<comment type="subcellular location">
    <subcellularLocation>
        <location evidence="1">Cell membrane</location>
        <topology evidence="1">Multi-pass membrane protein</topology>
    </subcellularLocation>
</comment>
<keyword evidence="5 7" id="KW-1133">Transmembrane helix</keyword>
<dbReference type="Proteomes" id="UP000001946">
    <property type="component" value="Chromosome"/>
</dbReference>
<dbReference type="SUPFAM" id="SSF103481">
    <property type="entry name" value="Multidrug resistance efflux transporter EmrE"/>
    <property type="match status" value="2"/>
</dbReference>
<feature type="transmembrane region" description="Helical" evidence="7">
    <location>
        <begin position="315"/>
        <end position="332"/>
    </location>
</feature>
<sequence>MFMPRGTPFPRGIFVLSDQRFLFSTHSLLGDLSMQQSKQASNRSIWLIALGAAMWGLDGVFIVSLLQHVSSSQIVWLEHLLLFLFAAPVLIWKRQELKQLNGGDWLAVLFIGWGGSALASILFTAGFTYGNPNVVLLLQKVQPIFVILLASWMLKERMRKDFYALFVVALIGAYLLTIGLHLPTSEVSLAQLLGSLCAIGAAALWGGSTVMGKRLIGKLSFTTLTALRFAVALPLLTVIVLVQQPNWADLGQSLHLAPVWANLLYQTLVPSLLSLLLYYRGLNGVRASHATIAELAFPATGLLVNWLILHQTIDLGQWLGFAIVWLVVLQLSRMPNAPKSAVKTSETANLAGL</sequence>
<gene>
    <name evidence="9" type="ordered locus">DSY3695</name>
</gene>
<dbReference type="InterPro" id="IPR037185">
    <property type="entry name" value="EmrE-like"/>
</dbReference>
<feature type="transmembrane region" description="Helical" evidence="7">
    <location>
        <begin position="44"/>
        <end position="67"/>
    </location>
</feature>
<evidence type="ECO:0000313" key="10">
    <source>
        <dbReference type="Proteomes" id="UP000001946"/>
    </source>
</evidence>
<dbReference type="PANTHER" id="PTHR42920:SF5">
    <property type="entry name" value="EAMA DOMAIN-CONTAINING PROTEIN"/>
    <property type="match status" value="1"/>
</dbReference>
<name>Q24R58_DESHY</name>
<keyword evidence="6 7" id="KW-0472">Membrane</keyword>
<dbReference type="InterPro" id="IPR051258">
    <property type="entry name" value="Diverse_Substrate_Transporter"/>
</dbReference>
<feature type="transmembrane region" description="Helical" evidence="7">
    <location>
        <begin position="134"/>
        <end position="154"/>
    </location>
</feature>
<feature type="transmembrane region" description="Helical" evidence="7">
    <location>
        <begin position="291"/>
        <end position="309"/>
    </location>
</feature>
<reference evidence="9 10" key="1">
    <citation type="journal article" date="2006" name="J. Bacteriol.">
        <title>Complete genome sequence of the dehalorespiring bacterium Desulfitobacterium hafniense Y51 and comparison with Dehalococcoides ethenogenes 195.</title>
        <authorList>
            <person name="Nonaka H."/>
            <person name="Keresztes G."/>
            <person name="Shinoda Y."/>
            <person name="Ikenaga Y."/>
            <person name="Abe M."/>
            <person name="Naito K."/>
            <person name="Inatomi K."/>
            <person name="Furukawa K."/>
            <person name="Inui M."/>
            <person name="Yukawa H."/>
        </authorList>
    </citation>
    <scope>NUCLEOTIDE SEQUENCE [LARGE SCALE GENOMIC DNA]</scope>
    <source>
        <strain evidence="9 10">Y51</strain>
    </source>
</reference>
<proteinExistence type="inferred from homology"/>
<comment type="similarity">
    <text evidence="2">Belongs to the EamA transporter family.</text>
</comment>
<evidence type="ECO:0000313" key="9">
    <source>
        <dbReference type="EMBL" id="BAE85484.1"/>
    </source>
</evidence>
<evidence type="ECO:0000256" key="1">
    <source>
        <dbReference type="ARBA" id="ARBA00004651"/>
    </source>
</evidence>
<keyword evidence="3" id="KW-1003">Cell membrane</keyword>
<feature type="transmembrane region" description="Helical" evidence="7">
    <location>
        <begin position="263"/>
        <end position="279"/>
    </location>
</feature>
<dbReference type="AlphaFoldDB" id="Q24R58"/>
<evidence type="ECO:0000256" key="2">
    <source>
        <dbReference type="ARBA" id="ARBA00007362"/>
    </source>
</evidence>
<feature type="domain" description="EamA" evidence="8">
    <location>
        <begin position="193"/>
        <end position="329"/>
    </location>
</feature>
<feature type="domain" description="EamA" evidence="8">
    <location>
        <begin position="44"/>
        <end position="177"/>
    </location>
</feature>
<evidence type="ECO:0000256" key="6">
    <source>
        <dbReference type="ARBA" id="ARBA00023136"/>
    </source>
</evidence>
<dbReference type="InterPro" id="IPR000620">
    <property type="entry name" value="EamA_dom"/>
</dbReference>
<feature type="transmembrane region" description="Helical" evidence="7">
    <location>
        <begin position="188"/>
        <end position="207"/>
    </location>
</feature>
<evidence type="ECO:0000256" key="4">
    <source>
        <dbReference type="ARBA" id="ARBA00022692"/>
    </source>
</evidence>
<protein>
    <recommendedName>
        <fullName evidence="8">EamA domain-containing protein</fullName>
    </recommendedName>
</protein>
<dbReference type="KEGG" id="dsy:DSY3695"/>
<keyword evidence="4 7" id="KW-0812">Transmembrane</keyword>
<dbReference type="EMBL" id="AP008230">
    <property type="protein sequence ID" value="BAE85484.1"/>
    <property type="molecule type" value="Genomic_DNA"/>
</dbReference>
<evidence type="ECO:0000256" key="7">
    <source>
        <dbReference type="SAM" id="Phobius"/>
    </source>
</evidence>
<evidence type="ECO:0000256" key="5">
    <source>
        <dbReference type="ARBA" id="ARBA00022989"/>
    </source>
</evidence>
<feature type="transmembrane region" description="Helical" evidence="7">
    <location>
        <begin position="219"/>
        <end position="243"/>
    </location>
</feature>
<dbReference type="Pfam" id="PF00892">
    <property type="entry name" value="EamA"/>
    <property type="match status" value="2"/>
</dbReference>
<feature type="transmembrane region" description="Helical" evidence="7">
    <location>
        <begin position="73"/>
        <end position="92"/>
    </location>
</feature>
<dbReference type="GO" id="GO:0005886">
    <property type="term" value="C:plasma membrane"/>
    <property type="evidence" value="ECO:0007669"/>
    <property type="project" value="UniProtKB-SubCell"/>
</dbReference>
<dbReference type="PANTHER" id="PTHR42920">
    <property type="entry name" value="OS03G0707200 PROTEIN-RELATED"/>
    <property type="match status" value="1"/>
</dbReference>
<dbReference type="eggNOG" id="COG0697">
    <property type="taxonomic scope" value="Bacteria"/>
</dbReference>
<dbReference type="STRING" id="138119.DSY3695"/>
<evidence type="ECO:0000259" key="8">
    <source>
        <dbReference type="Pfam" id="PF00892"/>
    </source>
</evidence>
<accession>Q24R58</accession>
<organism evidence="9 10">
    <name type="scientific">Desulfitobacterium hafniense (strain Y51)</name>
    <dbReference type="NCBI Taxonomy" id="138119"/>
    <lineage>
        <taxon>Bacteria</taxon>
        <taxon>Bacillati</taxon>
        <taxon>Bacillota</taxon>
        <taxon>Clostridia</taxon>
        <taxon>Eubacteriales</taxon>
        <taxon>Desulfitobacteriaceae</taxon>
        <taxon>Desulfitobacterium</taxon>
    </lineage>
</organism>
<feature type="transmembrane region" description="Helical" evidence="7">
    <location>
        <begin position="161"/>
        <end position="182"/>
    </location>
</feature>
<evidence type="ECO:0000256" key="3">
    <source>
        <dbReference type="ARBA" id="ARBA00022475"/>
    </source>
</evidence>
<keyword evidence="10" id="KW-1185">Reference proteome</keyword>
<dbReference type="HOGENOM" id="CLU_063026_0_0_9"/>